<evidence type="ECO:0000313" key="4">
    <source>
        <dbReference type="Proteomes" id="UP001589755"/>
    </source>
</evidence>
<reference evidence="3 4" key="1">
    <citation type="submission" date="2024-09" db="EMBL/GenBank/DDBJ databases">
        <authorList>
            <person name="Sun Q."/>
            <person name="Mori K."/>
        </authorList>
    </citation>
    <scope>NUCLEOTIDE SEQUENCE [LARGE SCALE GENOMIC DNA]</scope>
    <source>
        <strain evidence="3 4">CCM 8543</strain>
    </source>
</reference>
<accession>A0ABV6D9B7</accession>
<dbReference type="PANTHER" id="PTHR13343">
    <property type="entry name" value="CREG1 PROTEIN"/>
    <property type="match status" value="1"/>
</dbReference>
<feature type="domain" description="DUF2470" evidence="2">
    <location>
        <begin position="173"/>
        <end position="242"/>
    </location>
</feature>
<dbReference type="Pfam" id="PF01243">
    <property type="entry name" value="PNPOx_N"/>
    <property type="match status" value="1"/>
</dbReference>
<evidence type="ECO:0000259" key="2">
    <source>
        <dbReference type="Pfam" id="PF10615"/>
    </source>
</evidence>
<dbReference type="Gene3D" id="3.20.180.10">
    <property type="entry name" value="PNP-oxidase-like"/>
    <property type="match status" value="1"/>
</dbReference>
<comment type="caution">
    <text evidence="3">The sequence shown here is derived from an EMBL/GenBank/DDBJ whole genome shotgun (WGS) entry which is preliminary data.</text>
</comment>
<name>A0ABV6D9B7_9HYPH</name>
<dbReference type="Pfam" id="PF10615">
    <property type="entry name" value="DUF2470"/>
    <property type="match status" value="1"/>
</dbReference>
<organism evidence="3 4">
    <name type="scientific">Chelativorans intermedius</name>
    <dbReference type="NCBI Taxonomy" id="515947"/>
    <lineage>
        <taxon>Bacteria</taxon>
        <taxon>Pseudomonadati</taxon>
        <taxon>Pseudomonadota</taxon>
        <taxon>Alphaproteobacteria</taxon>
        <taxon>Hyphomicrobiales</taxon>
        <taxon>Phyllobacteriaceae</taxon>
        <taxon>Chelativorans</taxon>
    </lineage>
</organism>
<dbReference type="InterPro" id="IPR011576">
    <property type="entry name" value="Pyridox_Oxase_N"/>
</dbReference>
<feature type="domain" description="Pyridoxamine 5'-phosphate oxidase N-terminal" evidence="1">
    <location>
        <begin position="19"/>
        <end position="140"/>
    </location>
</feature>
<dbReference type="PANTHER" id="PTHR13343:SF17">
    <property type="entry name" value="CELLULAR REPRESSOR OF E1A-STIMULATED GENES, ISOFORM A"/>
    <property type="match status" value="1"/>
</dbReference>
<dbReference type="Gene3D" id="2.30.110.10">
    <property type="entry name" value="Electron Transport, Fmn-binding Protein, Chain A"/>
    <property type="match status" value="1"/>
</dbReference>
<dbReference type="SUPFAM" id="SSF50475">
    <property type="entry name" value="FMN-binding split barrel"/>
    <property type="match status" value="1"/>
</dbReference>
<proteinExistence type="predicted"/>
<dbReference type="Proteomes" id="UP001589755">
    <property type="component" value="Unassembled WGS sequence"/>
</dbReference>
<dbReference type="InterPro" id="IPR019595">
    <property type="entry name" value="DUF2470"/>
</dbReference>
<gene>
    <name evidence="3" type="ORF">ACFFJ2_12575</name>
</gene>
<protein>
    <submittedName>
        <fullName evidence="3">HugZ family protein</fullName>
    </submittedName>
</protein>
<dbReference type="InterPro" id="IPR012349">
    <property type="entry name" value="Split_barrel_FMN-bd"/>
</dbReference>
<evidence type="ECO:0000259" key="1">
    <source>
        <dbReference type="Pfam" id="PF01243"/>
    </source>
</evidence>
<dbReference type="EMBL" id="JBHLXD010000019">
    <property type="protein sequence ID" value="MFC0209233.1"/>
    <property type="molecule type" value="Genomic_DNA"/>
</dbReference>
<evidence type="ECO:0000313" key="3">
    <source>
        <dbReference type="EMBL" id="MFC0209233.1"/>
    </source>
</evidence>
<dbReference type="RefSeq" id="WP_261522221.1">
    <property type="nucleotide sequence ID" value="NZ_JAODNW010000023.1"/>
</dbReference>
<keyword evidence="4" id="KW-1185">Reference proteome</keyword>
<sequence length="249" mass="26625">MARADPFLKTDAQAIRLAKTLMRTARFGALATIDADGAPLATRVAVATDTDGAPLILVSTLSAHTAALQAEPRCALLVGEPGKGDPLAHPRLTLKARAERLQPGTAGHAHARRRYLNRHPKAKLYEGFPDFSFFRLEPQDGLLNGGFARAYRLTRGELLAPAQIAAALAETEQQALDHMNAEHADAVEAYATALAAGTAGQWRLVGIDPEGMDLARGDEVRRVFFEAPLGEPSQLRPVLVAMARKARGG</sequence>
<dbReference type="InterPro" id="IPR037119">
    <property type="entry name" value="Haem_oxidase_HugZ-like_sf"/>
</dbReference>